<protein>
    <recommendedName>
        <fullName evidence="4">Methyl-accepting chemotaxis protein</fullName>
    </recommendedName>
</protein>
<feature type="transmembrane region" description="Helical" evidence="1">
    <location>
        <begin position="185"/>
        <end position="203"/>
    </location>
</feature>
<keyword evidence="1" id="KW-0812">Transmembrane</keyword>
<keyword evidence="1" id="KW-0472">Membrane</keyword>
<sequence>MKTGTLEFHIRIRYLEIQRMQAQYTATRPTGPQAIHPPHLATDLGAIRIQADQLCVWVSLACLGFAVVQGLAYNNLAEALGWGVPLFSASYLLTRFFAGQTLTMYLNAALLVGMGALHVHVARGLLEFHFSFFMLLPVMLAYRDTRPLIGMGLMIVAHHIVFDMLQRAGFDCYIFRGPFSGLPAVALHGFYVVVAVLLLSMIAKTLRDHAMAAQESSQLISYLDKEKGINLQVRAQPDEAGKVSAMGKVFNDYADNMSLVVAAFKMLRTDIRELSHIAKHLGADNTHQVEDSAQASRNLRTFIQHLGDQTRMGQTTADLSRKVTEDCFDLINELNQSLEQLQKISKNAFDSKQQLQSLHKELNKLPESSSQQHLQVTLNNLDNLNERTNDFMNKMDLLKSGLNAIENQVVSIDRATHQWVENGHANQRQGWEVLGSMDSMQTRAESALRTLGSTVQTILRADELTREMEKRLSRFDL</sequence>
<keyword evidence="3" id="KW-1185">Reference proteome</keyword>
<dbReference type="KEGG" id="lto:RGQ30_25830"/>
<feature type="transmembrane region" description="Helical" evidence="1">
    <location>
        <begin position="92"/>
        <end position="112"/>
    </location>
</feature>
<evidence type="ECO:0000256" key="1">
    <source>
        <dbReference type="SAM" id="Phobius"/>
    </source>
</evidence>
<name>A0AA86JLX5_9BURK</name>
<dbReference type="EMBL" id="AP028947">
    <property type="protein sequence ID" value="BET27082.1"/>
    <property type="molecule type" value="Genomic_DNA"/>
</dbReference>
<evidence type="ECO:0008006" key="4">
    <source>
        <dbReference type="Google" id="ProtNLM"/>
    </source>
</evidence>
<evidence type="ECO:0000313" key="3">
    <source>
        <dbReference type="Proteomes" id="UP001329151"/>
    </source>
</evidence>
<accession>A0AA86JLX5</accession>
<feature type="transmembrane region" description="Helical" evidence="1">
    <location>
        <begin position="124"/>
        <end position="142"/>
    </location>
</feature>
<reference evidence="2 3" key="1">
    <citation type="submission" date="2023-10" db="EMBL/GenBank/DDBJ databases">
        <title>Complete Genome Sequence of Limnobacter thiooxidans CS-K2T, Isolated from freshwater lake sediments in Bavaria, Germany.</title>
        <authorList>
            <person name="Naruki M."/>
            <person name="Watanabe A."/>
            <person name="Warashina T."/>
            <person name="Morita T."/>
            <person name="Arakawa K."/>
        </authorList>
    </citation>
    <scope>NUCLEOTIDE SEQUENCE [LARGE SCALE GENOMIC DNA]</scope>
    <source>
        <strain evidence="2 3">CS-K2</strain>
    </source>
</reference>
<dbReference type="Proteomes" id="UP001329151">
    <property type="component" value="Chromosome"/>
</dbReference>
<feature type="transmembrane region" description="Helical" evidence="1">
    <location>
        <begin position="54"/>
        <end position="72"/>
    </location>
</feature>
<dbReference type="AlphaFoldDB" id="A0AA86JLX5"/>
<dbReference type="RefSeq" id="WP_130557806.1">
    <property type="nucleotide sequence ID" value="NZ_AP028947.1"/>
</dbReference>
<gene>
    <name evidence="2" type="ORF">RGQ30_25830</name>
</gene>
<keyword evidence="1" id="KW-1133">Transmembrane helix</keyword>
<proteinExistence type="predicted"/>
<organism evidence="2 3">
    <name type="scientific">Limnobacter thiooxidans</name>
    <dbReference type="NCBI Taxonomy" id="131080"/>
    <lineage>
        <taxon>Bacteria</taxon>
        <taxon>Pseudomonadati</taxon>
        <taxon>Pseudomonadota</taxon>
        <taxon>Betaproteobacteria</taxon>
        <taxon>Burkholderiales</taxon>
        <taxon>Burkholderiaceae</taxon>
        <taxon>Limnobacter</taxon>
    </lineage>
</organism>
<evidence type="ECO:0000313" key="2">
    <source>
        <dbReference type="EMBL" id="BET27082.1"/>
    </source>
</evidence>